<dbReference type="HOGENOM" id="CLU_1038566_0_0_1"/>
<dbReference type="InParanoid" id="K1XK54"/>
<name>K1XK54_MARBU</name>
<evidence type="ECO:0000256" key="1">
    <source>
        <dbReference type="SAM" id="SignalP"/>
    </source>
</evidence>
<sequence length="268" mass="29156">MKFSLIAILAAVSVVSAVALPGSTTEDPCTQEIINRCNTEVSPSQMANKSSEITLTNVDSAVPEIWGRPKREAWVSAREDPEQELNEQVEVIRGPPAGARLNSSGEKVCGLSSRRRYSLSLWAGFQALTGATQRDTSVLPGVDILYDSSHLTWVYTVIATPCPPRTNAIIIQSRQAQYSKYIPDVPSLHLSLFLATSSTIVNIPREKKECKLQDHPLHCPPSLCAASPSHEIPITLELAGSPHATELIVIPTARSAEEMFFAQTLVID</sequence>
<evidence type="ECO:0000313" key="3">
    <source>
        <dbReference type="Proteomes" id="UP000006753"/>
    </source>
</evidence>
<dbReference type="EMBL" id="JH921428">
    <property type="protein sequence ID" value="EKD21033.1"/>
    <property type="molecule type" value="Genomic_DNA"/>
</dbReference>
<accession>K1XK54</accession>
<feature type="chain" id="PRO_5003853540" evidence="1">
    <location>
        <begin position="18"/>
        <end position="268"/>
    </location>
</feature>
<dbReference type="KEGG" id="mbe:MBM_00146"/>
<protein>
    <submittedName>
        <fullName evidence="2">Uncharacterized protein</fullName>
    </submittedName>
</protein>
<keyword evidence="3" id="KW-1185">Reference proteome</keyword>
<dbReference type="AlphaFoldDB" id="K1XK54"/>
<organism evidence="2 3">
    <name type="scientific">Marssonina brunnea f. sp. multigermtubi (strain MB_m1)</name>
    <name type="common">Marssonina leaf spot fungus</name>
    <dbReference type="NCBI Taxonomy" id="1072389"/>
    <lineage>
        <taxon>Eukaryota</taxon>
        <taxon>Fungi</taxon>
        <taxon>Dikarya</taxon>
        <taxon>Ascomycota</taxon>
        <taxon>Pezizomycotina</taxon>
        <taxon>Leotiomycetes</taxon>
        <taxon>Helotiales</taxon>
        <taxon>Drepanopezizaceae</taxon>
        <taxon>Drepanopeziza</taxon>
    </lineage>
</organism>
<feature type="signal peptide" evidence="1">
    <location>
        <begin position="1"/>
        <end position="17"/>
    </location>
</feature>
<proteinExistence type="predicted"/>
<evidence type="ECO:0000313" key="2">
    <source>
        <dbReference type="EMBL" id="EKD21033.1"/>
    </source>
</evidence>
<dbReference type="Proteomes" id="UP000006753">
    <property type="component" value="Unassembled WGS sequence"/>
</dbReference>
<reference evidence="2 3" key="1">
    <citation type="journal article" date="2012" name="BMC Genomics">
        <title>Sequencing the genome of Marssonina brunnea reveals fungus-poplar co-evolution.</title>
        <authorList>
            <person name="Zhu S."/>
            <person name="Cao Y.-Z."/>
            <person name="Jiang C."/>
            <person name="Tan B.-Y."/>
            <person name="Wang Z."/>
            <person name="Feng S."/>
            <person name="Zhang L."/>
            <person name="Su X.-H."/>
            <person name="Brejova B."/>
            <person name="Vinar T."/>
            <person name="Xu M."/>
            <person name="Wang M.-X."/>
            <person name="Zhang S.-G."/>
            <person name="Huang M.-R."/>
            <person name="Wu R."/>
            <person name="Zhou Y."/>
        </authorList>
    </citation>
    <scope>NUCLEOTIDE SEQUENCE [LARGE SCALE GENOMIC DNA]</scope>
    <source>
        <strain evidence="2 3">MB_m1</strain>
    </source>
</reference>
<keyword evidence="1" id="KW-0732">Signal</keyword>
<gene>
    <name evidence="2" type="ORF">MBM_00146</name>
</gene>